<reference evidence="1 2" key="1">
    <citation type="submission" date="2018-08" db="EMBL/GenBank/DDBJ databases">
        <authorList>
            <person name="Laetsch R D."/>
            <person name="Stevens L."/>
            <person name="Kumar S."/>
            <person name="Blaxter L. M."/>
        </authorList>
    </citation>
    <scope>NUCLEOTIDE SEQUENCE [LARGE SCALE GENOMIC DNA]</scope>
</reference>
<evidence type="ECO:0000313" key="2">
    <source>
        <dbReference type="Proteomes" id="UP000271087"/>
    </source>
</evidence>
<protein>
    <submittedName>
        <fullName evidence="1">Uncharacterized protein</fullName>
    </submittedName>
</protein>
<accession>A0A3P7KYD8</accession>
<dbReference type="EMBL" id="UYRW01020238">
    <property type="protein sequence ID" value="VDN06620.1"/>
    <property type="molecule type" value="Genomic_DNA"/>
</dbReference>
<name>A0A3P7KYD8_ONCOC</name>
<feature type="non-terminal residue" evidence="1">
    <location>
        <position position="1"/>
    </location>
</feature>
<proteinExistence type="predicted"/>
<keyword evidence="2" id="KW-1185">Reference proteome</keyword>
<dbReference type="Proteomes" id="UP000271087">
    <property type="component" value="Unassembled WGS sequence"/>
</dbReference>
<sequence>SGPVTLATHIGSVLSESGTGIPVMYPLPDNMGLSLVWSKENPDFKFCALPISMNLKKGAVPVNISGCFQ</sequence>
<evidence type="ECO:0000313" key="1">
    <source>
        <dbReference type="EMBL" id="VDN06620.1"/>
    </source>
</evidence>
<dbReference type="AlphaFoldDB" id="A0A3P7KYD8"/>
<gene>
    <name evidence="1" type="ORF">NOO_LOCUS13872</name>
</gene>
<organism evidence="1 2">
    <name type="scientific">Onchocerca ochengi</name>
    <name type="common">Filarial nematode worm</name>
    <dbReference type="NCBI Taxonomy" id="42157"/>
    <lineage>
        <taxon>Eukaryota</taxon>
        <taxon>Metazoa</taxon>
        <taxon>Ecdysozoa</taxon>
        <taxon>Nematoda</taxon>
        <taxon>Chromadorea</taxon>
        <taxon>Rhabditida</taxon>
        <taxon>Spirurina</taxon>
        <taxon>Spiruromorpha</taxon>
        <taxon>Filarioidea</taxon>
        <taxon>Onchocercidae</taxon>
        <taxon>Onchocerca</taxon>
    </lineage>
</organism>